<dbReference type="InterPro" id="IPR011856">
    <property type="entry name" value="tRNA_endonuc-like_dom_sf"/>
</dbReference>
<dbReference type="PANTHER" id="PTHR30015">
    <property type="entry name" value="MRR RESTRICTION SYSTEM PROTEIN"/>
    <property type="match status" value="1"/>
</dbReference>
<dbReference type="AlphaFoldDB" id="A0A9D1ES78"/>
<reference evidence="3" key="2">
    <citation type="journal article" date="2021" name="PeerJ">
        <title>Extensive microbial diversity within the chicken gut microbiome revealed by metagenomics and culture.</title>
        <authorList>
            <person name="Gilroy R."/>
            <person name="Ravi A."/>
            <person name="Getino M."/>
            <person name="Pursley I."/>
            <person name="Horton D.L."/>
            <person name="Alikhan N.F."/>
            <person name="Baker D."/>
            <person name="Gharbi K."/>
            <person name="Hall N."/>
            <person name="Watson M."/>
            <person name="Adriaenssens E.M."/>
            <person name="Foster-Nyarko E."/>
            <person name="Jarju S."/>
            <person name="Secka A."/>
            <person name="Antonio M."/>
            <person name="Oren A."/>
            <person name="Chaudhuri R.R."/>
            <person name="La Ragione R."/>
            <person name="Hildebrand F."/>
            <person name="Pallen M.J."/>
        </authorList>
    </citation>
    <scope>NUCLEOTIDE SEQUENCE</scope>
    <source>
        <strain evidence="3">CHK190-19873</strain>
    </source>
</reference>
<evidence type="ECO:0000313" key="4">
    <source>
        <dbReference type="Proteomes" id="UP000823935"/>
    </source>
</evidence>
<dbReference type="PANTHER" id="PTHR30015:SF6">
    <property type="entry name" value="SLL1429 PROTEIN"/>
    <property type="match status" value="1"/>
</dbReference>
<organism evidence="3 4">
    <name type="scientific">Candidatus Limivivens intestinipullorum</name>
    <dbReference type="NCBI Taxonomy" id="2840858"/>
    <lineage>
        <taxon>Bacteria</taxon>
        <taxon>Bacillati</taxon>
        <taxon>Bacillota</taxon>
        <taxon>Clostridia</taxon>
        <taxon>Lachnospirales</taxon>
        <taxon>Lachnospiraceae</taxon>
        <taxon>Lachnospiraceae incertae sedis</taxon>
        <taxon>Candidatus Limivivens</taxon>
    </lineage>
</organism>
<feature type="domain" description="Restriction endonuclease type IV Mrr" evidence="2">
    <location>
        <begin position="54"/>
        <end position="154"/>
    </location>
</feature>
<feature type="transmembrane region" description="Helical" evidence="1">
    <location>
        <begin position="197"/>
        <end position="216"/>
    </location>
</feature>
<gene>
    <name evidence="3" type="ORF">IAB44_05645</name>
</gene>
<dbReference type="InterPro" id="IPR007560">
    <property type="entry name" value="Restrct_endonuc_IV_Mrr"/>
</dbReference>
<evidence type="ECO:0000313" key="3">
    <source>
        <dbReference type="EMBL" id="HIS31020.1"/>
    </source>
</evidence>
<name>A0A9D1ES78_9FIRM</name>
<keyword evidence="1" id="KW-1133">Transmembrane helix</keyword>
<dbReference type="GO" id="GO:0003677">
    <property type="term" value="F:DNA binding"/>
    <property type="evidence" value="ECO:0007669"/>
    <property type="project" value="InterPro"/>
</dbReference>
<feature type="transmembrane region" description="Helical" evidence="1">
    <location>
        <begin position="170"/>
        <end position="191"/>
    </location>
</feature>
<evidence type="ECO:0000259" key="2">
    <source>
        <dbReference type="Pfam" id="PF04471"/>
    </source>
</evidence>
<dbReference type="InterPro" id="IPR052906">
    <property type="entry name" value="Type_IV_Methyl-Rstrct_Enzyme"/>
</dbReference>
<dbReference type="Proteomes" id="UP000823935">
    <property type="component" value="Unassembled WGS sequence"/>
</dbReference>
<keyword evidence="3" id="KW-0540">Nuclease</keyword>
<keyword evidence="1" id="KW-0812">Transmembrane</keyword>
<keyword evidence="1" id="KW-0472">Membrane</keyword>
<proteinExistence type="predicted"/>
<protein>
    <submittedName>
        <fullName evidence="3">Restriction endonuclease</fullName>
    </submittedName>
</protein>
<dbReference type="GO" id="GO:0009307">
    <property type="term" value="P:DNA restriction-modification system"/>
    <property type="evidence" value="ECO:0007669"/>
    <property type="project" value="InterPro"/>
</dbReference>
<keyword evidence="3" id="KW-0255">Endonuclease</keyword>
<dbReference type="GO" id="GO:0015666">
    <property type="term" value="F:restriction endodeoxyribonuclease activity"/>
    <property type="evidence" value="ECO:0007669"/>
    <property type="project" value="TreeGrafter"/>
</dbReference>
<accession>A0A9D1ES78</accession>
<dbReference type="EMBL" id="DVIQ01000026">
    <property type="protein sequence ID" value="HIS31020.1"/>
    <property type="molecule type" value="Genomic_DNA"/>
</dbReference>
<keyword evidence="3" id="KW-0378">Hydrolase</keyword>
<sequence length="234" mass="27547">MTKQYRDQEDSISVFSVLTFPFRLILKLVWLILSSPVRFWRFLNRRPDPHVIGEKYERKICRNLKRHGFHHIYHTPPSGDHGVDIIAFKNGYSFAIQCKYYSYPVGNRAVQEVYTGCSFYGCDIPVVITNHVFTVQAKQEASRLDVLLWAKDEIPPVPSRYPLLTFLYRVWLGFLGVVLVFGAGFGGYFYWRTQNMRFISMGLLIMFFAGFALYLTRYVRRFLLFRKLNLPEAR</sequence>
<dbReference type="InterPro" id="IPR011335">
    <property type="entry name" value="Restrct_endonuc-II-like"/>
</dbReference>
<evidence type="ECO:0000256" key="1">
    <source>
        <dbReference type="SAM" id="Phobius"/>
    </source>
</evidence>
<dbReference type="SUPFAM" id="SSF52980">
    <property type="entry name" value="Restriction endonuclease-like"/>
    <property type="match status" value="1"/>
</dbReference>
<dbReference type="Gene3D" id="3.40.1350.10">
    <property type="match status" value="1"/>
</dbReference>
<dbReference type="Pfam" id="PF04471">
    <property type="entry name" value="Mrr_cat"/>
    <property type="match status" value="1"/>
</dbReference>
<feature type="transmembrane region" description="Helical" evidence="1">
    <location>
        <begin position="12"/>
        <end position="33"/>
    </location>
</feature>
<comment type="caution">
    <text evidence="3">The sequence shown here is derived from an EMBL/GenBank/DDBJ whole genome shotgun (WGS) entry which is preliminary data.</text>
</comment>
<reference evidence="3" key="1">
    <citation type="submission" date="2020-10" db="EMBL/GenBank/DDBJ databases">
        <authorList>
            <person name="Gilroy R."/>
        </authorList>
    </citation>
    <scope>NUCLEOTIDE SEQUENCE</scope>
    <source>
        <strain evidence="3">CHK190-19873</strain>
    </source>
</reference>